<sequence>MDDRIKALAAQQRRIEAKQAALSERVRTLKAEFNCAFGGTTLGGASDDETFEIYSSDDYCFGDLSYRDGKLTVGFRTTEDDRIVRYRGYSEVEKGYTVRPLAEFALPFLERLLNEKTLASLLNNIASQLEQGEARLDRPLVALQAIVAGESAKLDEQVDASLQQPGCETLSQNRQEALDATHLDTADGLTRSSRFLETVYSTILRERGKILPRDKSLTPLLGCMCRMPGLARPDRIGRCEASVRWREIDQWRRWGLAKPLSHRAWGRPAIFQRSMCPMRCLRRTLSPR</sequence>
<evidence type="ECO:0000313" key="2">
    <source>
        <dbReference type="Proteomes" id="UP001431019"/>
    </source>
</evidence>
<comment type="caution">
    <text evidence="1">The sequence shown here is derived from an EMBL/GenBank/DDBJ whole genome shotgun (WGS) entry which is preliminary data.</text>
</comment>
<protein>
    <submittedName>
        <fullName evidence="1">Uncharacterized protein</fullName>
    </submittedName>
</protein>
<organism evidence="1 2">
    <name type="scientific">Paraburkholderia sejongensis</name>
    <dbReference type="NCBI Taxonomy" id="2886946"/>
    <lineage>
        <taxon>Bacteria</taxon>
        <taxon>Pseudomonadati</taxon>
        <taxon>Pseudomonadota</taxon>
        <taxon>Betaproteobacteria</taxon>
        <taxon>Burkholderiales</taxon>
        <taxon>Burkholderiaceae</taxon>
        <taxon>Paraburkholderia</taxon>
    </lineage>
</organism>
<dbReference type="Proteomes" id="UP001431019">
    <property type="component" value="Unassembled WGS sequence"/>
</dbReference>
<dbReference type="RefSeq" id="WP_230513928.1">
    <property type="nucleotide sequence ID" value="NZ_JAJITD010000040.1"/>
</dbReference>
<gene>
    <name evidence="1" type="ORF">LJ656_34640</name>
</gene>
<dbReference type="EMBL" id="JAJITD010000040">
    <property type="protein sequence ID" value="MCC8397677.1"/>
    <property type="molecule type" value="Genomic_DNA"/>
</dbReference>
<evidence type="ECO:0000313" key="1">
    <source>
        <dbReference type="EMBL" id="MCC8397677.1"/>
    </source>
</evidence>
<accession>A0ABS8K688</accession>
<proteinExistence type="predicted"/>
<keyword evidence="2" id="KW-1185">Reference proteome</keyword>
<reference evidence="1 2" key="1">
    <citation type="submission" date="2021-11" db="EMBL/GenBank/DDBJ databases">
        <authorList>
            <person name="Oh E.-T."/>
            <person name="Kim S.-B."/>
        </authorList>
    </citation>
    <scope>NUCLEOTIDE SEQUENCE [LARGE SCALE GENOMIC DNA]</scope>
    <source>
        <strain evidence="1 2">MMS20-SJTR3</strain>
    </source>
</reference>
<name>A0ABS8K688_9BURK</name>